<reference evidence="1 2" key="1">
    <citation type="submission" date="2021-04" db="EMBL/GenBank/DDBJ databases">
        <authorList>
            <person name="Bliznina A."/>
        </authorList>
    </citation>
    <scope>NUCLEOTIDE SEQUENCE [LARGE SCALE GENOMIC DNA]</scope>
</reference>
<evidence type="ECO:0000313" key="1">
    <source>
        <dbReference type="EMBL" id="CAG5103422.1"/>
    </source>
</evidence>
<name>A0ABN7SLD9_OIKDI</name>
<dbReference type="EMBL" id="OU015566">
    <property type="protein sequence ID" value="CAG5103422.1"/>
    <property type="molecule type" value="Genomic_DNA"/>
</dbReference>
<protein>
    <submittedName>
        <fullName evidence="1">Oidioi.mRNA.OKI2018_I69.chr1.g766.t1.cds</fullName>
    </submittedName>
</protein>
<evidence type="ECO:0000313" key="2">
    <source>
        <dbReference type="Proteomes" id="UP001158576"/>
    </source>
</evidence>
<sequence>MAIIKISVPKSEASVITFSPSLYNITTPSPKNFSLKNPITTTSTTTISPVITESYIPKPDDFTILLYRHRFIFFGDKKIKKTSATQAHIFPPYAVIKDQLFLFGNDQIAMLDGCSVKKMKIKTLNSYNSGSAALSIEGNSKALICFDSYYGNKSGGKYYRRESKDVWILKNNDWSIIGHLKSRLHTASSIQIQQFVFIVDNALSQMEVARLKIEDDKIVESEVVGHYSFETRLYERPPVLYQTKMINCI</sequence>
<dbReference type="Proteomes" id="UP001158576">
    <property type="component" value="Chromosome 1"/>
</dbReference>
<keyword evidence="2" id="KW-1185">Reference proteome</keyword>
<gene>
    <name evidence="1" type="ORF">OKIOD_LOCUS9531</name>
</gene>
<accession>A0ABN7SLD9</accession>
<organism evidence="1 2">
    <name type="scientific">Oikopleura dioica</name>
    <name type="common">Tunicate</name>
    <dbReference type="NCBI Taxonomy" id="34765"/>
    <lineage>
        <taxon>Eukaryota</taxon>
        <taxon>Metazoa</taxon>
        <taxon>Chordata</taxon>
        <taxon>Tunicata</taxon>
        <taxon>Appendicularia</taxon>
        <taxon>Copelata</taxon>
        <taxon>Oikopleuridae</taxon>
        <taxon>Oikopleura</taxon>
    </lineage>
</organism>
<proteinExistence type="predicted"/>